<dbReference type="InterPro" id="IPR008030">
    <property type="entry name" value="NmrA-like"/>
</dbReference>
<dbReference type="InterPro" id="IPR036291">
    <property type="entry name" value="NAD(P)-bd_dom_sf"/>
</dbReference>
<organism evidence="2 3">
    <name type="scientific">Pseudomonas morbosilactucae</name>
    <dbReference type="NCBI Taxonomy" id="2938197"/>
    <lineage>
        <taxon>Bacteria</taxon>
        <taxon>Pseudomonadati</taxon>
        <taxon>Pseudomonadota</taxon>
        <taxon>Gammaproteobacteria</taxon>
        <taxon>Pseudomonadales</taxon>
        <taxon>Pseudomonadaceae</taxon>
        <taxon>Pseudomonas</taxon>
    </lineage>
</organism>
<dbReference type="PANTHER" id="PTHR43162">
    <property type="match status" value="1"/>
</dbReference>
<evidence type="ECO:0000259" key="1">
    <source>
        <dbReference type="Pfam" id="PF05368"/>
    </source>
</evidence>
<comment type="caution">
    <text evidence="2">The sequence shown here is derived from an EMBL/GenBank/DDBJ whole genome shotgun (WGS) entry which is preliminary data.</text>
</comment>
<dbReference type="EMBL" id="JALQCW010000063">
    <property type="protein sequence ID" value="MCK9800337.1"/>
    <property type="molecule type" value="Genomic_DNA"/>
</dbReference>
<feature type="domain" description="NmrA-like" evidence="1">
    <location>
        <begin position="4"/>
        <end position="261"/>
    </location>
</feature>
<dbReference type="AlphaFoldDB" id="A0A9X1YYA3"/>
<name>A0A9X1YYA3_9PSED</name>
<dbReference type="SUPFAM" id="SSF51735">
    <property type="entry name" value="NAD(P)-binding Rossmann-fold domains"/>
    <property type="match status" value="1"/>
</dbReference>
<dbReference type="Pfam" id="PF05368">
    <property type="entry name" value="NmrA"/>
    <property type="match status" value="1"/>
</dbReference>
<evidence type="ECO:0000313" key="3">
    <source>
        <dbReference type="Proteomes" id="UP001155059"/>
    </source>
</evidence>
<dbReference type="RefSeq" id="WP_268266254.1">
    <property type="nucleotide sequence ID" value="NZ_JALQCW010000063.1"/>
</dbReference>
<gene>
    <name evidence="2" type="ORF">M1B34_22265</name>
</gene>
<dbReference type="Proteomes" id="UP001155059">
    <property type="component" value="Unassembled WGS sequence"/>
</dbReference>
<dbReference type="InterPro" id="IPR051604">
    <property type="entry name" value="Ergot_Alk_Oxidoreductase"/>
</dbReference>
<accession>A0A9X1YYA3</accession>
<dbReference type="Gene3D" id="3.40.50.720">
    <property type="entry name" value="NAD(P)-binding Rossmann-like Domain"/>
    <property type="match status" value="1"/>
</dbReference>
<sequence>MKYIVHGATGAQGSPLFMKLLKEGKNAFAAVRDPASLNGTPSVAIDLSSVDSLVAAYQGAEGIFVHLPLGPETVRKQFAHNIAQAISIAKPSRIVVSTSGWKLGVSGDESALPTLVRELERTGVSMAIIAPQLYLENLLLPVVIGVVKTEHKLPYPLSEDFPVSWCSHLDIADVAMSLLTSHSVTGIVGVGQLPAITGNELAEAFAQHFGHPVVFNSLTPDEFGKRIAPLFGEIAAAEVVEGYKAKALSANSEIEQRNSAQTLLGIHPRTVQQWLSELDI</sequence>
<evidence type="ECO:0000313" key="2">
    <source>
        <dbReference type="EMBL" id="MCK9800337.1"/>
    </source>
</evidence>
<reference evidence="2 3" key="1">
    <citation type="journal article" date="2022" name="Int. J. Syst. Evol. Microbiol.">
        <title>Pseudomonas aegrilactucae sp. nov. and Pseudomonas morbosilactucae sp. nov., pathogens causing bacterial rot of lettuce in Japan.</title>
        <authorList>
            <person name="Sawada H."/>
            <person name="Fujikawa T."/>
            <person name="Satou M."/>
        </authorList>
    </citation>
    <scope>NUCLEOTIDE SEQUENCE [LARGE SCALE GENOMIC DNA]</scope>
    <source>
        <strain evidence="2 3">MAFF 302030</strain>
    </source>
</reference>
<dbReference type="PANTHER" id="PTHR43162:SF1">
    <property type="entry name" value="PRESTALK A DIFFERENTIATION PROTEIN A"/>
    <property type="match status" value="1"/>
</dbReference>
<protein>
    <submittedName>
        <fullName evidence="2">NAD(P)H-binding protein</fullName>
    </submittedName>
</protein>
<reference evidence="2 3" key="2">
    <citation type="journal article" date="2023" name="Plant Pathol.">
        <title>Dismantling and reorganizing Pseudomonas marginalis sensu#lato.</title>
        <authorList>
            <person name="Sawada H."/>
            <person name="Fujikawa T."/>
            <person name="Satou M."/>
        </authorList>
    </citation>
    <scope>NUCLEOTIDE SEQUENCE [LARGE SCALE GENOMIC DNA]</scope>
    <source>
        <strain evidence="2 3">MAFF 302030</strain>
    </source>
</reference>
<proteinExistence type="predicted"/>